<organism evidence="1 2">
    <name type="scientific">Elysia crispata</name>
    <name type="common">lettuce slug</name>
    <dbReference type="NCBI Taxonomy" id="231223"/>
    <lineage>
        <taxon>Eukaryota</taxon>
        <taxon>Metazoa</taxon>
        <taxon>Spiralia</taxon>
        <taxon>Lophotrochozoa</taxon>
        <taxon>Mollusca</taxon>
        <taxon>Gastropoda</taxon>
        <taxon>Heterobranchia</taxon>
        <taxon>Euthyneura</taxon>
        <taxon>Panpulmonata</taxon>
        <taxon>Sacoglossa</taxon>
        <taxon>Placobranchoidea</taxon>
        <taxon>Plakobranchidae</taxon>
        <taxon>Elysia</taxon>
    </lineage>
</organism>
<sequence>MFLSLTNHSSSMPTVTPGTRLRHDILVAPFPSLVPLVSTPHHQTSQPSPAVLCASLPASPPTPFPRGLFSLSSILP</sequence>
<proteinExistence type="predicted"/>
<accession>A0AAE0Y5M7</accession>
<name>A0AAE0Y5M7_9GAST</name>
<comment type="caution">
    <text evidence="1">The sequence shown here is derived from an EMBL/GenBank/DDBJ whole genome shotgun (WGS) entry which is preliminary data.</text>
</comment>
<reference evidence="1" key="1">
    <citation type="journal article" date="2023" name="G3 (Bethesda)">
        <title>A reference genome for the long-term kleptoplast-retaining sea slug Elysia crispata morphotype clarki.</title>
        <authorList>
            <person name="Eastman K.E."/>
            <person name="Pendleton A.L."/>
            <person name="Shaikh M.A."/>
            <person name="Suttiyut T."/>
            <person name="Ogas R."/>
            <person name="Tomko P."/>
            <person name="Gavelis G."/>
            <person name="Widhalm J.R."/>
            <person name="Wisecaver J.H."/>
        </authorList>
    </citation>
    <scope>NUCLEOTIDE SEQUENCE</scope>
    <source>
        <strain evidence="1">ECLA1</strain>
    </source>
</reference>
<dbReference type="Proteomes" id="UP001283361">
    <property type="component" value="Unassembled WGS sequence"/>
</dbReference>
<evidence type="ECO:0000313" key="1">
    <source>
        <dbReference type="EMBL" id="KAK3733905.1"/>
    </source>
</evidence>
<protein>
    <submittedName>
        <fullName evidence="1">Uncharacterized protein</fullName>
    </submittedName>
</protein>
<dbReference type="AlphaFoldDB" id="A0AAE0Y5M7"/>
<evidence type="ECO:0000313" key="2">
    <source>
        <dbReference type="Proteomes" id="UP001283361"/>
    </source>
</evidence>
<keyword evidence="2" id="KW-1185">Reference proteome</keyword>
<gene>
    <name evidence="1" type="ORF">RRG08_031844</name>
</gene>
<dbReference type="EMBL" id="JAWDGP010006875">
    <property type="protein sequence ID" value="KAK3733905.1"/>
    <property type="molecule type" value="Genomic_DNA"/>
</dbReference>